<evidence type="ECO:0000313" key="2">
    <source>
        <dbReference type="EMBL" id="KVI08625.1"/>
    </source>
</evidence>
<dbReference type="Proteomes" id="UP000243975">
    <property type="component" value="Unassembled WGS sequence"/>
</dbReference>
<feature type="region of interest" description="Disordered" evidence="1">
    <location>
        <begin position="19"/>
        <end position="83"/>
    </location>
</feature>
<evidence type="ECO:0000256" key="1">
    <source>
        <dbReference type="SAM" id="MobiDB-lite"/>
    </source>
</evidence>
<sequence>MIGAIVLTMHRTTKSTVVEAGEREARATADWRREAAADDSPADGRRRPSIVERGRERASSENEGGVRESEGASISVARARASD</sequence>
<reference evidence="2 3" key="1">
    <citation type="journal article" date="2016" name="Sci. Rep.">
        <title>The genome sequence of the outbreeding globe artichoke constructed de novo incorporating a phase-aware low-pass sequencing strategy of F1 progeny.</title>
        <authorList>
            <person name="Scaglione D."/>
            <person name="Reyes-Chin-Wo S."/>
            <person name="Acquadro A."/>
            <person name="Froenicke L."/>
            <person name="Portis E."/>
            <person name="Beitel C."/>
            <person name="Tirone M."/>
            <person name="Mauro R."/>
            <person name="Lo Monaco A."/>
            <person name="Mauromicale G."/>
            <person name="Faccioli P."/>
            <person name="Cattivelli L."/>
            <person name="Rieseberg L."/>
            <person name="Michelmore R."/>
            <person name="Lanteri S."/>
        </authorList>
    </citation>
    <scope>NUCLEOTIDE SEQUENCE [LARGE SCALE GENOMIC DNA]</scope>
    <source>
        <strain evidence="2">2C</strain>
    </source>
</reference>
<dbReference type="Gramene" id="KVI08625">
    <property type="protein sequence ID" value="KVI08625"/>
    <property type="gene ID" value="Ccrd_013008"/>
</dbReference>
<accession>A0A118K565</accession>
<protein>
    <submittedName>
        <fullName evidence="2">Uncharacterized protein</fullName>
    </submittedName>
</protein>
<dbReference type="AlphaFoldDB" id="A0A118K565"/>
<dbReference type="EMBL" id="LEKV01001102">
    <property type="protein sequence ID" value="KVI08625.1"/>
    <property type="molecule type" value="Genomic_DNA"/>
</dbReference>
<keyword evidence="3" id="KW-1185">Reference proteome</keyword>
<name>A0A118K565_CYNCS</name>
<proteinExistence type="predicted"/>
<comment type="caution">
    <text evidence="2">The sequence shown here is derived from an EMBL/GenBank/DDBJ whole genome shotgun (WGS) entry which is preliminary data.</text>
</comment>
<gene>
    <name evidence="2" type="ORF">Ccrd_013008</name>
</gene>
<organism evidence="2 3">
    <name type="scientific">Cynara cardunculus var. scolymus</name>
    <name type="common">Globe artichoke</name>
    <name type="synonym">Cynara scolymus</name>
    <dbReference type="NCBI Taxonomy" id="59895"/>
    <lineage>
        <taxon>Eukaryota</taxon>
        <taxon>Viridiplantae</taxon>
        <taxon>Streptophyta</taxon>
        <taxon>Embryophyta</taxon>
        <taxon>Tracheophyta</taxon>
        <taxon>Spermatophyta</taxon>
        <taxon>Magnoliopsida</taxon>
        <taxon>eudicotyledons</taxon>
        <taxon>Gunneridae</taxon>
        <taxon>Pentapetalae</taxon>
        <taxon>asterids</taxon>
        <taxon>campanulids</taxon>
        <taxon>Asterales</taxon>
        <taxon>Asteraceae</taxon>
        <taxon>Carduoideae</taxon>
        <taxon>Cardueae</taxon>
        <taxon>Carduinae</taxon>
        <taxon>Cynara</taxon>
    </lineage>
</organism>
<feature type="compositionally biased region" description="Basic and acidic residues" evidence="1">
    <location>
        <begin position="20"/>
        <end position="70"/>
    </location>
</feature>
<evidence type="ECO:0000313" key="3">
    <source>
        <dbReference type="Proteomes" id="UP000243975"/>
    </source>
</evidence>